<gene>
    <name evidence="2" type="ORF">GCM10022232_35240</name>
</gene>
<reference evidence="3" key="1">
    <citation type="journal article" date="2019" name="Int. J. Syst. Evol. Microbiol.">
        <title>The Global Catalogue of Microorganisms (GCM) 10K type strain sequencing project: providing services to taxonomists for standard genome sequencing and annotation.</title>
        <authorList>
            <consortium name="The Broad Institute Genomics Platform"/>
            <consortium name="The Broad Institute Genome Sequencing Center for Infectious Disease"/>
            <person name="Wu L."/>
            <person name="Ma J."/>
        </authorList>
    </citation>
    <scope>NUCLEOTIDE SEQUENCE [LARGE SCALE GENOMIC DNA]</scope>
    <source>
        <strain evidence="3">JCM 16924</strain>
    </source>
</reference>
<keyword evidence="3" id="KW-1185">Reference proteome</keyword>
<dbReference type="Proteomes" id="UP001500456">
    <property type="component" value="Unassembled WGS sequence"/>
</dbReference>
<evidence type="ECO:0000313" key="3">
    <source>
        <dbReference type="Proteomes" id="UP001500456"/>
    </source>
</evidence>
<sequence length="98" mass="10544">MGGGQQRVAPHVVLSRDPDSGCGTAITSRTFFNQVMSDSHEAPADCPATLRPWRGAPGEDQVVGSKAYGKRGPLAALERAQYQGSWSSREPSVSKRMR</sequence>
<evidence type="ECO:0000256" key="1">
    <source>
        <dbReference type="SAM" id="MobiDB-lite"/>
    </source>
</evidence>
<protein>
    <submittedName>
        <fullName evidence="2">Uncharacterized protein</fullName>
    </submittedName>
</protein>
<accession>A0ABP7RCY0</accession>
<comment type="caution">
    <text evidence="2">The sequence shown here is derived from an EMBL/GenBank/DDBJ whole genome shotgun (WGS) entry which is preliminary data.</text>
</comment>
<dbReference type="EMBL" id="BAAAZX010000009">
    <property type="protein sequence ID" value="GAA3995710.1"/>
    <property type="molecule type" value="Genomic_DNA"/>
</dbReference>
<proteinExistence type="predicted"/>
<organism evidence="2 3">
    <name type="scientific">Streptomyces plumbiresistens</name>
    <dbReference type="NCBI Taxonomy" id="511811"/>
    <lineage>
        <taxon>Bacteria</taxon>
        <taxon>Bacillati</taxon>
        <taxon>Actinomycetota</taxon>
        <taxon>Actinomycetes</taxon>
        <taxon>Kitasatosporales</taxon>
        <taxon>Streptomycetaceae</taxon>
        <taxon>Streptomyces</taxon>
    </lineage>
</organism>
<evidence type="ECO:0000313" key="2">
    <source>
        <dbReference type="EMBL" id="GAA3995710.1"/>
    </source>
</evidence>
<name>A0ABP7RCY0_9ACTN</name>
<feature type="region of interest" description="Disordered" evidence="1">
    <location>
        <begin position="1"/>
        <end position="20"/>
    </location>
</feature>